<dbReference type="NCBIfam" id="TIGR00964">
    <property type="entry name" value="secE_bact"/>
    <property type="match status" value="1"/>
</dbReference>
<evidence type="ECO:0000256" key="7">
    <source>
        <dbReference type="ARBA" id="ARBA00023010"/>
    </source>
</evidence>
<reference evidence="11 12" key="1">
    <citation type="journal article" date="2019" name="Int. J. Syst. Evol. Microbiol.">
        <title>The Global Catalogue of Microorganisms (GCM) 10K type strain sequencing project: providing services to taxonomists for standard genome sequencing and annotation.</title>
        <authorList>
            <consortium name="The Broad Institute Genomics Platform"/>
            <consortium name="The Broad Institute Genome Sequencing Center for Infectious Disease"/>
            <person name="Wu L."/>
            <person name="Ma J."/>
        </authorList>
    </citation>
    <scope>NUCLEOTIDE SEQUENCE [LARGE SCALE GENOMIC DNA]</scope>
    <source>
        <strain evidence="11 12">JCM 13250</strain>
    </source>
</reference>
<dbReference type="HAMAP" id="MF_00422">
    <property type="entry name" value="SecE"/>
    <property type="match status" value="1"/>
</dbReference>
<feature type="region of interest" description="Disordered" evidence="10">
    <location>
        <begin position="1"/>
        <end position="64"/>
    </location>
</feature>
<evidence type="ECO:0000256" key="10">
    <source>
        <dbReference type="SAM" id="MobiDB-lite"/>
    </source>
</evidence>
<dbReference type="PANTHER" id="PTHR33910">
    <property type="entry name" value="PROTEIN TRANSLOCASE SUBUNIT SECE"/>
    <property type="match status" value="1"/>
</dbReference>
<protein>
    <recommendedName>
        <fullName evidence="9">Protein translocase subunit SecE</fullName>
    </recommendedName>
</protein>
<comment type="similarity">
    <text evidence="9">Belongs to the SecE/SEC61-gamma family.</text>
</comment>
<keyword evidence="5 9" id="KW-0653">Protein transport</keyword>
<dbReference type="Gene3D" id="1.20.5.1030">
    <property type="entry name" value="Preprotein translocase secy subunit"/>
    <property type="match status" value="1"/>
</dbReference>
<keyword evidence="4 9" id="KW-0812">Transmembrane</keyword>
<dbReference type="RefSeq" id="WP_344124980.1">
    <property type="nucleotide sequence ID" value="NZ_BAAALT010000002.1"/>
</dbReference>
<name>A0ABN2LBH4_9ACTN</name>
<dbReference type="PROSITE" id="PS01067">
    <property type="entry name" value="SECE_SEC61G"/>
    <property type="match status" value="1"/>
</dbReference>
<dbReference type="InterPro" id="IPR005807">
    <property type="entry name" value="SecE_bac"/>
</dbReference>
<sequence>MAESKRRGDDDEPLGEGAEADFDELLEEADEEPEAAEKADRKSAVESFERESSDRKAKAGDKSPGIFGRFGRFVREIVAELRKVIWPTRKELLTYTSVVVVFVVIMLTIVGLLDFGFAKAMLAVFGA</sequence>
<evidence type="ECO:0000256" key="9">
    <source>
        <dbReference type="HAMAP-Rule" id="MF_00422"/>
    </source>
</evidence>
<organism evidence="11 12">
    <name type="scientific">Luedemannella flava</name>
    <dbReference type="NCBI Taxonomy" id="349316"/>
    <lineage>
        <taxon>Bacteria</taxon>
        <taxon>Bacillati</taxon>
        <taxon>Actinomycetota</taxon>
        <taxon>Actinomycetes</taxon>
        <taxon>Micromonosporales</taxon>
        <taxon>Micromonosporaceae</taxon>
        <taxon>Luedemannella</taxon>
    </lineage>
</organism>
<evidence type="ECO:0000313" key="12">
    <source>
        <dbReference type="Proteomes" id="UP001500218"/>
    </source>
</evidence>
<accession>A0ABN2LBH4</accession>
<evidence type="ECO:0000256" key="1">
    <source>
        <dbReference type="ARBA" id="ARBA00004370"/>
    </source>
</evidence>
<evidence type="ECO:0000256" key="2">
    <source>
        <dbReference type="ARBA" id="ARBA00022448"/>
    </source>
</evidence>
<keyword evidence="3 9" id="KW-1003">Cell membrane</keyword>
<evidence type="ECO:0000256" key="3">
    <source>
        <dbReference type="ARBA" id="ARBA00022475"/>
    </source>
</evidence>
<keyword evidence="7 9" id="KW-0811">Translocation</keyword>
<evidence type="ECO:0000256" key="5">
    <source>
        <dbReference type="ARBA" id="ARBA00022927"/>
    </source>
</evidence>
<comment type="subunit">
    <text evidence="9">Component of the Sec protein translocase complex. Heterotrimer consisting of SecY, SecE and SecG subunits. The heterotrimers can form oligomers, although 1 heterotrimer is thought to be able to translocate proteins. Interacts with the ribosome. Interacts with SecDF, and other proteins may be involved. Interacts with SecA.</text>
</comment>
<evidence type="ECO:0000256" key="4">
    <source>
        <dbReference type="ARBA" id="ARBA00022692"/>
    </source>
</evidence>
<dbReference type="Pfam" id="PF00584">
    <property type="entry name" value="SecE"/>
    <property type="match status" value="1"/>
</dbReference>
<evidence type="ECO:0000256" key="8">
    <source>
        <dbReference type="ARBA" id="ARBA00023136"/>
    </source>
</evidence>
<evidence type="ECO:0000313" key="11">
    <source>
        <dbReference type="EMBL" id="GAA1782426.1"/>
    </source>
</evidence>
<proteinExistence type="inferred from homology"/>
<dbReference type="EMBL" id="BAAALT010000002">
    <property type="protein sequence ID" value="GAA1782426.1"/>
    <property type="molecule type" value="Genomic_DNA"/>
</dbReference>
<keyword evidence="6 9" id="KW-1133">Transmembrane helix</keyword>
<comment type="caution">
    <text evidence="11">The sequence shown here is derived from an EMBL/GenBank/DDBJ whole genome shotgun (WGS) entry which is preliminary data.</text>
</comment>
<comment type="function">
    <text evidence="9">Essential subunit of the Sec protein translocation channel SecYEG. Clamps together the 2 halves of SecY. May contact the channel plug during translocation.</text>
</comment>
<feature type="compositionally biased region" description="Basic and acidic residues" evidence="10">
    <location>
        <begin position="35"/>
        <end position="61"/>
    </location>
</feature>
<evidence type="ECO:0000256" key="6">
    <source>
        <dbReference type="ARBA" id="ARBA00022989"/>
    </source>
</evidence>
<keyword evidence="2 9" id="KW-0813">Transport</keyword>
<dbReference type="InterPro" id="IPR001901">
    <property type="entry name" value="Translocase_SecE/Sec61-g"/>
</dbReference>
<comment type="subcellular location">
    <subcellularLocation>
        <location evidence="9">Cell membrane</location>
        <topology evidence="9">Single-pass membrane protein</topology>
    </subcellularLocation>
    <subcellularLocation>
        <location evidence="1">Membrane</location>
    </subcellularLocation>
</comment>
<dbReference type="Proteomes" id="UP001500218">
    <property type="component" value="Unassembled WGS sequence"/>
</dbReference>
<feature type="transmembrane region" description="Helical" evidence="9">
    <location>
        <begin position="92"/>
        <end position="113"/>
    </location>
</feature>
<dbReference type="PANTHER" id="PTHR33910:SF1">
    <property type="entry name" value="PROTEIN TRANSLOCASE SUBUNIT SECE"/>
    <property type="match status" value="1"/>
</dbReference>
<keyword evidence="12" id="KW-1185">Reference proteome</keyword>
<dbReference type="InterPro" id="IPR038379">
    <property type="entry name" value="SecE_sf"/>
</dbReference>
<gene>
    <name evidence="9 11" type="primary">secE</name>
    <name evidence="11" type="ORF">GCM10009682_00780</name>
</gene>
<feature type="compositionally biased region" description="Acidic residues" evidence="10">
    <location>
        <begin position="10"/>
        <end position="34"/>
    </location>
</feature>
<keyword evidence="8 9" id="KW-0472">Membrane</keyword>